<proteinExistence type="inferred from homology"/>
<geneLocation type="mitochondrion" evidence="10"/>
<dbReference type="PANTHER" id="PTHR11058">
    <property type="entry name" value="NADH-UBIQUINONE OXIDOREDUCTASE CHAIN 3"/>
    <property type="match status" value="1"/>
</dbReference>
<evidence type="ECO:0000256" key="2">
    <source>
        <dbReference type="ARBA" id="ARBA00008472"/>
    </source>
</evidence>
<dbReference type="EC" id="7.1.1.2" evidence="9"/>
<evidence type="ECO:0000256" key="1">
    <source>
        <dbReference type="ARBA" id="ARBA00004370"/>
    </source>
</evidence>
<dbReference type="AlphaFoldDB" id="A0A7L8HYY5"/>
<feature type="transmembrane region" description="Helical" evidence="9">
    <location>
        <begin position="7"/>
        <end position="28"/>
    </location>
</feature>
<keyword evidence="9" id="KW-0679">Respiratory chain</keyword>
<dbReference type="CTD" id="4537"/>
<dbReference type="GO" id="GO:0030964">
    <property type="term" value="C:NADH dehydrogenase complex"/>
    <property type="evidence" value="ECO:0007669"/>
    <property type="project" value="TreeGrafter"/>
</dbReference>
<keyword evidence="9 10" id="KW-0496">Mitochondrion</keyword>
<name>A0A7L8HYY5_9MYRI</name>
<dbReference type="EMBL" id="MT898420">
    <property type="protein sequence ID" value="QOE55895.1"/>
    <property type="molecule type" value="Genomic_DNA"/>
</dbReference>
<organism evidence="10">
    <name type="scientific">Epanerchodus koreanus</name>
    <dbReference type="NCBI Taxonomy" id="2678661"/>
    <lineage>
        <taxon>Eukaryota</taxon>
        <taxon>Metazoa</taxon>
        <taxon>Ecdysozoa</taxon>
        <taxon>Arthropoda</taxon>
        <taxon>Myriapoda</taxon>
        <taxon>Diplopoda</taxon>
        <taxon>Helminthomorpha</taxon>
        <taxon>Polydesmida</taxon>
        <taxon>Polydesmidae</taxon>
        <taxon>Epanerchodus</taxon>
    </lineage>
</organism>
<keyword evidence="9" id="KW-0830">Ubiquinone</keyword>
<evidence type="ECO:0000256" key="6">
    <source>
        <dbReference type="ARBA" id="ARBA00022989"/>
    </source>
</evidence>
<dbReference type="Gene3D" id="1.20.58.1610">
    <property type="entry name" value="NADH:ubiquinone/plastoquinone oxidoreductase, chain 3"/>
    <property type="match status" value="1"/>
</dbReference>
<keyword evidence="9" id="KW-1278">Translocase</keyword>
<dbReference type="GO" id="GO:0031966">
    <property type="term" value="C:mitochondrial membrane"/>
    <property type="evidence" value="ECO:0007669"/>
    <property type="project" value="UniProtKB-SubCell"/>
</dbReference>
<comment type="subcellular location">
    <subcellularLocation>
        <location evidence="1">Membrane</location>
    </subcellularLocation>
    <subcellularLocation>
        <location evidence="9">Mitochondrion membrane</location>
        <topology evidence="9">Multi-pass membrane protein</topology>
    </subcellularLocation>
</comment>
<keyword evidence="7 9" id="KW-0472">Membrane</keyword>
<gene>
    <name evidence="10" type="primary">ND3</name>
</gene>
<keyword evidence="9" id="KW-0520">NAD</keyword>
<dbReference type="InterPro" id="IPR000440">
    <property type="entry name" value="NADH_UbQ/plastoQ_OxRdtase_su3"/>
</dbReference>
<keyword evidence="6 9" id="KW-1133">Transmembrane helix</keyword>
<sequence>MFLYFIFIMVSFLLFLISWFLVDLGIYYDESLSSFECGFMSFSGFSGSFSLHFFLISIIFLIFDVEIVLILPLPIMFGKLVLFEEMIVMLFFILMVLGGLYFEWWFGSLDWVY</sequence>
<evidence type="ECO:0000256" key="5">
    <source>
        <dbReference type="ARBA" id="ARBA00022692"/>
    </source>
</evidence>
<dbReference type="GO" id="GO:0008137">
    <property type="term" value="F:NADH dehydrogenase (ubiquinone) activity"/>
    <property type="evidence" value="ECO:0007669"/>
    <property type="project" value="UniProtKB-UniRule"/>
</dbReference>
<feature type="transmembrane region" description="Helical" evidence="9">
    <location>
        <begin position="48"/>
        <end position="75"/>
    </location>
</feature>
<evidence type="ECO:0000256" key="3">
    <source>
        <dbReference type="ARBA" id="ARBA00021007"/>
    </source>
</evidence>
<accession>A0A7L8HYY5</accession>
<protein>
    <recommendedName>
        <fullName evidence="3 9">NADH-ubiquinone oxidoreductase chain 3</fullName>
        <ecNumber evidence="9">7.1.1.2</ecNumber>
    </recommendedName>
</protein>
<comment type="catalytic activity">
    <reaction evidence="8 9">
        <text>a ubiquinone + NADH + 5 H(+)(in) = a ubiquinol + NAD(+) + 4 H(+)(out)</text>
        <dbReference type="Rhea" id="RHEA:29091"/>
        <dbReference type="Rhea" id="RHEA-COMP:9565"/>
        <dbReference type="Rhea" id="RHEA-COMP:9566"/>
        <dbReference type="ChEBI" id="CHEBI:15378"/>
        <dbReference type="ChEBI" id="CHEBI:16389"/>
        <dbReference type="ChEBI" id="CHEBI:17976"/>
        <dbReference type="ChEBI" id="CHEBI:57540"/>
        <dbReference type="ChEBI" id="CHEBI:57945"/>
        <dbReference type="EC" id="7.1.1.2"/>
    </reaction>
</comment>
<feature type="transmembrane region" description="Helical" evidence="9">
    <location>
        <begin position="87"/>
        <end position="106"/>
    </location>
</feature>
<keyword evidence="4 9" id="KW-0813">Transport</keyword>
<evidence type="ECO:0000256" key="9">
    <source>
        <dbReference type="RuleBase" id="RU003640"/>
    </source>
</evidence>
<reference evidence="10" key="1">
    <citation type="submission" date="2020-08" db="EMBL/GenBank/DDBJ databases">
        <title>The complete mitochondrial genome of the millipede Epanerchodus koreanus #Verhoeff, 1937 collected in limestone cave of Korea (Polydesmidae: Polydesmida).</title>
        <authorList>
            <person name="Joo S."/>
            <person name="Lee J."/>
            <person name="Lee D.-Y."/>
            <person name="Xi H."/>
            <person name="Park J."/>
        </authorList>
    </citation>
    <scope>NUCLEOTIDE SEQUENCE</scope>
</reference>
<keyword evidence="5 9" id="KW-0812">Transmembrane</keyword>
<dbReference type="PANTHER" id="PTHR11058:SF9">
    <property type="entry name" value="NADH-UBIQUINONE OXIDOREDUCTASE CHAIN 3"/>
    <property type="match status" value="1"/>
</dbReference>
<evidence type="ECO:0000256" key="7">
    <source>
        <dbReference type="ARBA" id="ARBA00023136"/>
    </source>
</evidence>
<dbReference type="GeneID" id="60236346"/>
<comment type="similarity">
    <text evidence="2 9">Belongs to the complex I subunit 3 family.</text>
</comment>
<comment type="function">
    <text evidence="9">Core subunit of the mitochondrial membrane respiratory chain NADH dehydrogenase (Complex I) which catalyzes electron transfer from NADH through the respiratory chain, using ubiquinone as an electron acceptor. Essential for the catalytic activity of complex I.</text>
</comment>
<evidence type="ECO:0000313" key="10">
    <source>
        <dbReference type="EMBL" id="QOE55895.1"/>
    </source>
</evidence>
<evidence type="ECO:0000256" key="8">
    <source>
        <dbReference type="ARBA" id="ARBA00049551"/>
    </source>
</evidence>
<evidence type="ECO:0000256" key="4">
    <source>
        <dbReference type="ARBA" id="ARBA00022448"/>
    </source>
</evidence>
<dbReference type="Pfam" id="PF00507">
    <property type="entry name" value="Oxidored_q4"/>
    <property type="match status" value="1"/>
</dbReference>
<keyword evidence="9" id="KW-0249">Electron transport</keyword>
<dbReference type="InterPro" id="IPR038430">
    <property type="entry name" value="NDAH_ubi_oxred_su3_sf"/>
</dbReference>
<dbReference type="RefSeq" id="YP_009945360.1">
    <property type="nucleotide sequence ID" value="NC_051495.1"/>
</dbReference>